<gene>
    <name evidence="1" type="ORF">G3I53_16640</name>
</gene>
<sequence length="221" mass="24748">MTVHDVARHLPEIAILREHCRSMAALEAVLSPEWESRRHSFDDHWSETESMASMRSGSGDEYSIVFSAAGAYVRGFDHESPMSPYAEDGPWPGVLDEVPEAFRTCVEEPAFSDEDGMPLVTACTWREPADDRWKSGTIAFPDAATEDPDGAGYLFQLLVDRTPEAFHRWAEDYYEIPVDLEAVRHVFSSHPLTEEVVHTLNSEIVLADLSEDIAETGYPTS</sequence>
<dbReference type="RefSeq" id="WP_164335396.1">
    <property type="nucleotide sequence ID" value="NZ_JAAGMD010000481.1"/>
</dbReference>
<evidence type="ECO:0000313" key="1">
    <source>
        <dbReference type="EMBL" id="NEA87620.1"/>
    </source>
</evidence>
<dbReference type="EMBL" id="JAAGMD010000481">
    <property type="protein sequence ID" value="NEA87620.1"/>
    <property type="molecule type" value="Genomic_DNA"/>
</dbReference>
<dbReference type="AlphaFoldDB" id="A0A6G3QWR0"/>
<accession>A0A6G3QWR0</accession>
<organism evidence="1">
    <name type="scientific">Streptomyces sp. SID14436</name>
    <dbReference type="NCBI Taxonomy" id="2706070"/>
    <lineage>
        <taxon>Bacteria</taxon>
        <taxon>Bacillati</taxon>
        <taxon>Actinomycetota</taxon>
        <taxon>Actinomycetes</taxon>
        <taxon>Kitasatosporales</taxon>
        <taxon>Streptomycetaceae</taxon>
        <taxon>Streptomyces</taxon>
    </lineage>
</organism>
<reference evidence="1" key="1">
    <citation type="submission" date="2020-01" db="EMBL/GenBank/DDBJ databases">
        <title>Insect and environment-associated Actinomycetes.</title>
        <authorList>
            <person name="Currrie C."/>
            <person name="Chevrette M."/>
            <person name="Carlson C."/>
            <person name="Stubbendieck R."/>
            <person name="Wendt-Pienkowski E."/>
        </authorList>
    </citation>
    <scope>NUCLEOTIDE SEQUENCE</scope>
    <source>
        <strain evidence="1">SID14436</strain>
    </source>
</reference>
<proteinExistence type="predicted"/>
<protein>
    <submittedName>
        <fullName evidence="1">Uncharacterized protein</fullName>
    </submittedName>
</protein>
<name>A0A6G3QWR0_9ACTN</name>
<comment type="caution">
    <text evidence="1">The sequence shown here is derived from an EMBL/GenBank/DDBJ whole genome shotgun (WGS) entry which is preliminary data.</text>
</comment>